<evidence type="ECO:0000256" key="7">
    <source>
        <dbReference type="RuleBase" id="RU363032"/>
    </source>
</evidence>
<dbReference type="PANTHER" id="PTHR30151">
    <property type="entry name" value="ALKANE SULFONATE ABC TRANSPORTER-RELATED, MEMBRANE SUBUNIT"/>
    <property type="match status" value="1"/>
</dbReference>
<dbReference type="GO" id="GO:0042918">
    <property type="term" value="P:alkanesulfonate transmembrane transport"/>
    <property type="evidence" value="ECO:0007669"/>
    <property type="project" value="UniProtKB-ARBA"/>
</dbReference>
<dbReference type="SUPFAM" id="SSF161098">
    <property type="entry name" value="MetI-like"/>
    <property type="match status" value="1"/>
</dbReference>
<gene>
    <name evidence="10" type="primary">ssuC_4</name>
    <name evidence="11" type="ORF">CCUG60883_04587</name>
    <name evidence="10" type="ORF">CCUG60885_04584</name>
</gene>
<evidence type="ECO:0000259" key="9">
    <source>
        <dbReference type="PROSITE" id="PS50928"/>
    </source>
</evidence>
<comment type="similarity">
    <text evidence="7">Belongs to the binding-protein-dependent transport system permease family.</text>
</comment>
<dbReference type="InterPro" id="IPR000515">
    <property type="entry name" value="MetI-like"/>
</dbReference>
<feature type="domain" description="ABC transmembrane type-1" evidence="9">
    <location>
        <begin position="95"/>
        <end position="279"/>
    </location>
</feature>
<protein>
    <submittedName>
        <fullName evidence="10 11">Aliphatic sulfonates transport permease protein SsuC</fullName>
    </submittedName>
</protein>
<dbReference type="CDD" id="cd06261">
    <property type="entry name" value="TM_PBP2"/>
    <property type="match status" value="1"/>
</dbReference>
<feature type="transmembrane region" description="Helical" evidence="7">
    <location>
        <begin position="41"/>
        <end position="61"/>
    </location>
</feature>
<feature type="transmembrane region" description="Helical" evidence="7">
    <location>
        <begin position="102"/>
        <end position="121"/>
    </location>
</feature>
<keyword evidence="2 7" id="KW-0813">Transport</keyword>
<evidence type="ECO:0000256" key="3">
    <source>
        <dbReference type="ARBA" id="ARBA00022475"/>
    </source>
</evidence>
<dbReference type="Proteomes" id="UP000294844">
    <property type="component" value="Unassembled WGS sequence"/>
</dbReference>
<evidence type="ECO:0000256" key="2">
    <source>
        <dbReference type="ARBA" id="ARBA00022448"/>
    </source>
</evidence>
<accession>A0A4R8S852</accession>
<dbReference type="RefSeq" id="WP_134149357.1">
    <property type="nucleotide sequence ID" value="NZ_PECK01000012.1"/>
</dbReference>
<evidence type="ECO:0000256" key="1">
    <source>
        <dbReference type="ARBA" id="ARBA00004651"/>
    </source>
</evidence>
<dbReference type="AlphaFoldDB" id="A0A4R8S852"/>
<comment type="caution">
    <text evidence="10">The sequence shown here is derived from an EMBL/GenBank/DDBJ whole genome shotgun (WGS) entry which is preliminary data.</text>
</comment>
<evidence type="ECO:0000313" key="12">
    <source>
        <dbReference type="Proteomes" id="UP000294844"/>
    </source>
</evidence>
<feature type="region of interest" description="Disordered" evidence="8">
    <location>
        <begin position="1"/>
        <end position="28"/>
    </location>
</feature>
<dbReference type="Pfam" id="PF00528">
    <property type="entry name" value="BPD_transp_1"/>
    <property type="match status" value="1"/>
</dbReference>
<evidence type="ECO:0000313" key="10">
    <source>
        <dbReference type="EMBL" id="TDZ89942.1"/>
    </source>
</evidence>
<dbReference type="Proteomes" id="UP000295685">
    <property type="component" value="Unassembled WGS sequence"/>
</dbReference>
<dbReference type="InterPro" id="IPR035906">
    <property type="entry name" value="MetI-like_sf"/>
</dbReference>
<evidence type="ECO:0000256" key="6">
    <source>
        <dbReference type="ARBA" id="ARBA00023136"/>
    </source>
</evidence>
<keyword evidence="5 7" id="KW-1133">Transmembrane helix</keyword>
<sequence>MVSASTDGPGLLEAPSARARRATARRPISRKVQPHNQIRRVAVLVLPFISLAMVVAGWDIAVRLELFSARLLPSPGAVVAAARQMYLDGTLLTDASASFRRALQGFLLGSVIAVTVGALTGRSRIARALLEPTIQVLRPIPVIALVPLAILWFGIGEESKLFLTSLGVFFPVWVNTHTGVSSTRDDYLRVAASVGASGYQTFSRVVIPASLPFVLVGLRQGIAASLILIVASEQSGVTEGLGFRLDQARLFSQPERLFACLVALGVVGALADQIFHRLTRRRVRWAQEQA</sequence>
<dbReference type="OrthoDB" id="9796361at2"/>
<keyword evidence="4 7" id="KW-0812">Transmembrane</keyword>
<reference evidence="12 13" key="1">
    <citation type="journal article" date="2019" name="Sci. Rep.">
        <title>Extended insight into the Mycobacterium chelonae-abscessus complex through whole genome sequencing of Mycobacterium salmoniphilum outbreak and Mycobacterium salmoniphilum-like strains.</title>
        <authorList>
            <person name="Behra P.R.K."/>
            <person name="Das S."/>
            <person name="Pettersson B.M.F."/>
            <person name="Shirreff L."/>
            <person name="DuCote T."/>
            <person name="Jacobsson K.G."/>
            <person name="Ennis D.G."/>
            <person name="Kirsebom L.A."/>
        </authorList>
    </citation>
    <scope>NUCLEOTIDE SEQUENCE [LARGE SCALE GENOMIC DNA]</scope>
    <source>
        <strain evidence="11 12">CCUG 60883</strain>
        <strain evidence="10 13">CCUG 60885</strain>
    </source>
</reference>
<evidence type="ECO:0000256" key="8">
    <source>
        <dbReference type="SAM" id="MobiDB-lite"/>
    </source>
</evidence>
<evidence type="ECO:0000313" key="13">
    <source>
        <dbReference type="Proteomes" id="UP000295685"/>
    </source>
</evidence>
<keyword evidence="3" id="KW-1003">Cell membrane</keyword>
<name>A0A4R8S852_9MYCO</name>
<comment type="subcellular location">
    <subcellularLocation>
        <location evidence="1 7">Cell membrane</location>
        <topology evidence="1 7">Multi-pass membrane protein</topology>
    </subcellularLocation>
</comment>
<dbReference type="FunFam" id="1.10.3720.10:FF:000003">
    <property type="entry name" value="Aliphatic sulfonate ABC transporter permease"/>
    <property type="match status" value="1"/>
</dbReference>
<proteinExistence type="inferred from homology"/>
<keyword evidence="6 7" id="KW-0472">Membrane</keyword>
<evidence type="ECO:0000256" key="4">
    <source>
        <dbReference type="ARBA" id="ARBA00022692"/>
    </source>
</evidence>
<feature type="transmembrane region" description="Helical" evidence="7">
    <location>
        <begin position="133"/>
        <end position="155"/>
    </location>
</feature>
<dbReference type="Gene3D" id="1.10.3720.10">
    <property type="entry name" value="MetI-like"/>
    <property type="match status" value="1"/>
</dbReference>
<dbReference type="PROSITE" id="PS50928">
    <property type="entry name" value="ABC_TM1"/>
    <property type="match status" value="1"/>
</dbReference>
<feature type="compositionally biased region" description="Basic residues" evidence="8">
    <location>
        <begin position="18"/>
        <end position="28"/>
    </location>
</feature>
<dbReference type="GO" id="GO:0005886">
    <property type="term" value="C:plasma membrane"/>
    <property type="evidence" value="ECO:0007669"/>
    <property type="project" value="UniProtKB-SubCell"/>
</dbReference>
<evidence type="ECO:0000313" key="11">
    <source>
        <dbReference type="EMBL" id="TDZ99907.1"/>
    </source>
</evidence>
<evidence type="ECO:0000256" key="5">
    <source>
        <dbReference type="ARBA" id="ARBA00022989"/>
    </source>
</evidence>
<keyword evidence="12" id="KW-1185">Reference proteome</keyword>
<organism evidence="10 13">
    <name type="scientific">Mycobacteroides salmoniphilum</name>
    <dbReference type="NCBI Taxonomy" id="404941"/>
    <lineage>
        <taxon>Bacteria</taxon>
        <taxon>Bacillati</taxon>
        <taxon>Actinomycetota</taxon>
        <taxon>Actinomycetes</taxon>
        <taxon>Mycobacteriales</taxon>
        <taxon>Mycobacteriaceae</taxon>
        <taxon>Mycobacteroides</taxon>
    </lineage>
</organism>
<dbReference type="PANTHER" id="PTHR30151:SF0">
    <property type="entry name" value="ABC TRANSPORTER PERMEASE PROTEIN MJ0413-RELATED"/>
    <property type="match status" value="1"/>
</dbReference>
<dbReference type="EMBL" id="PECM01000015">
    <property type="protein sequence ID" value="TDZ99907.1"/>
    <property type="molecule type" value="Genomic_DNA"/>
</dbReference>
<dbReference type="EMBL" id="PECK01000012">
    <property type="protein sequence ID" value="TDZ89942.1"/>
    <property type="molecule type" value="Genomic_DNA"/>
</dbReference>